<dbReference type="AlphaFoldDB" id="A0AB35LDM6"/>
<proteinExistence type="predicted"/>
<dbReference type="Proteomes" id="UP001162044">
    <property type="component" value="Unassembled WGS sequence"/>
</dbReference>
<reference evidence="2" key="1">
    <citation type="submission" date="2023-04" db="EMBL/GenBank/DDBJ databases">
        <authorList>
            <person name="Li W."/>
        </authorList>
    </citation>
    <scope>NUCLEOTIDE SEQUENCE</scope>
    <source>
        <strain evidence="2">QITACRE101</strain>
    </source>
</reference>
<gene>
    <name evidence="2" type="ORF">QDQ51_13795</name>
</gene>
<dbReference type="EMBL" id="JARVQW010000006">
    <property type="protein sequence ID" value="MDH2306480.1"/>
    <property type="molecule type" value="Genomic_DNA"/>
</dbReference>
<organism evidence="2 3">
    <name type="scientific">Providencia rettgeri</name>
    <dbReference type="NCBI Taxonomy" id="587"/>
    <lineage>
        <taxon>Bacteria</taxon>
        <taxon>Pseudomonadati</taxon>
        <taxon>Pseudomonadota</taxon>
        <taxon>Gammaproteobacteria</taxon>
        <taxon>Enterobacterales</taxon>
        <taxon>Morganellaceae</taxon>
        <taxon>Providencia</taxon>
    </lineage>
</organism>
<name>A0AB35LDM6_PRORE</name>
<evidence type="ECO:0000313" key="2">
    <source>
        <dbReference type="EMBL" id="MDH2306480.1"/>
    </source>
</evidence>
<feature type="compositionally biased region" description="Low complexity" evidence="1">
    <location>
        <begin position="1"/>
        <end position="17"/>
    </location>
</feature>
<comment type="caution">
    <text evidence="2">The sequence shown here is derived from an EMBL/GenBank/DDBJ whole genome shotgun (WGS) entry which is preliminary data.</text>
</comment>
<evidence type="ECO:0000256" key="1">
    <source>
        <dbReference type="SAM" id="MobiDB-lite"/>
    </source>
</evidence>
<sequence length="136" mass="15644">MSKLPPRGIRNNNPGNIRHGDKWRGLHPEQTDKSFCRFIAPEWGYRALFILMRTYERKHKICSIREIINRYAPPVENNTEGYIQRVAKELGVSPDDCLSVMQKDVLFALADAITRVENAGQQPWGIAEFEKGYALI</sequence>
<evidence type="ECO:0000313" key="3">
    <source>
        <dbReference type="Proteomes" id="UP001162044"/>
    </source>
</evidence>
<protein>
    <submittedName>
        <fullName evidence="2">Structural protein</fullName>
    </submittedName>
</protein>
<feature type="region of interest" description="Disordered" evidence="1">
    <location>
        <begin position="1"/>
        <end position="24"/>
    </location>
</feature>
<reference evidence="2" key="2">
    <citation type="submission" date="2023-10" db="EMBL/GenBank/DDBJ databases">
        <title>Analysis of Resistance Genes of Carbapenem-resistant Providencia rettgeri.</title>
        <authorList>
            <person name="Liu M."/>
        </authorList>
    </citation>
    <scope>NUCLEOTIDE SEQUENCE</scope>
    <source>
        <strain evidence="2">QITACRE101</strain>
    </source>
</reference>
<accession>A0AB35LDM6</accession>
<dbReference type="RefSeq" id="WP_048608857.1">
    <property type="nucleotide sequence ID" value="NZ_ABFCQP020000003.1"/>
</dbReference>
<dbReference type="GeneID" id="92274214"/>